<organism evidence="2 3">
    <name type="scientific">Yoonia tamlensis</name>
    <dbReference type="NCBI Taxonomy" id="390270"/>
    <lineage>
        <taxon>Bacteria</taxon>
        <taxon>Pseudomonadati</taxon>
        <taxon>Pseudomonadota</taxon>
        <taxon>Alphaproteobacteria</taxon>
        <taxon>Rhodobacterales</taxon>
        <taxon>Paracoccaceae</taxon>
        <taxon>Yoonia</taxon>
    </lineage>
</organism>
<evidence type="ECO:0000256" key="1">
    <source>
        <dbReference type="SAM" id="MobiDB-lite"/>
    </source>
</evidence>
<proteinExistence type="predicted"/>
<evidence type="ECO:0000313" key="3">
    <source>
        <dbReference type="Proteomes" id="UP000199478"/>
    </source>
</evidence>
<protein>
    <submittedName>
        <fullName evidence="2">Uncharacterized protein</fullName>
    </submittedName>
</protein>
<gene>
    <name evidence="2" type="ORF">SAMN04488005_2289</name>
</gene>
<evidence type="ECO:0000313" key="2">
    <source>
        <dbReference type="EMBL" id="SFR46776.1"/>
    </source>
</evidence>
<dbReference type="AlphaFoldDB" id="A0A1I6GX94"/>
<name>A0A1I6GX94_9RHOB</name>
<dbReference type="OrthoDB" id="7659348at2"/>
<accession>A0A1I6GX94</accession>
<feature type="region of interest" description="Disordered" evidence="1">
    <location>
        <begin position="49"/>
        <end position="71"/>
    </location>
</feature>
<reference evidence="3" key="1">
    <citation type="submission" date="2016-10" db="EMBL/GenBank/DDBJ databases">
        <authorList>
            <person name="Varghese N."/>
            <person name="Submissions S."/>
        </authorList>
    </citation>
    <scope>NUCLEOTIDE SEQUENCE [LARGE SCALE GENOMIC DNA]</scope>
    <source>
        <strain evidence="3">DSM 26879</strain>
    </source>
</reference>
<keyword evidence="3" id="KW-1185">Reference proteome</keyword>
<sequence length="71" mass="8020">MEHEWIIDVIADLQRYAHKHELSQLETQLERTSALARVEINRMIESSFLPNQGDNPGTQQFLTISGAGGRA</sequence>
<dbReference type="Proteomes" id="UP000199478">
    <property type="component" value="Unassembled WGS sequence"/>
</dbReference>
<dbReference type="STRING" id="390270.SAMN04488005_2289"/>
<feature type="compositionally biased region" description="Polar residues" evidence="1">
    <location>
        <begin position="49"/>
        <end position="63"/>
    </location>
</feature>
<dbReference type="RefSeq" id="WP_090199992.1">
    <property type="nucleotide sequence ID" value="NZ_FOYP01000001.1"/>
</dbReference>
<dbReference type="EMBL" id="FOYP01000001">
    <property type="protein sequence ID" value="SFR46776.1"/>
    <property type="molecule type" value="Genomic_DNA"/>
</dbReference>